<dbReference type="GO" id="GO:0005543">
    <property type="term" value="F:phospholipid binding"/>
    <property type="evidence" value="ECO:0007669"/>
    <property type="project" value="TreeGrafter"/>
</dbReference>
<evidence type="ECO:0000313" key="12">
    <source>
        <dbReference type="Proteomes" id="UP000288216"/>
    </source>
</evidence>
<dbReference type="GO" id="GO:0034361">
    <property type="term" value="C:very-low-density lipoprotein particle"/>
    <property type="evidence" value="ECO:0007669"/>
    <property type="project" value="TreeGrafter"/>
</dbReference>
<dbReference type="GO" id="GO:0060228">
    <property type="term" value="F:phosphatidylcholine-sterol O-acyltransferase activator activity"/>
    <property type="evidence" value="ECO:0007669"/>
    <property type="project" value="TreeGrafter"/>
</dbReference>
<dbReference type="InterPro" id="IPR050163">
    <property type="entry name" value="Apolipoprotein_A1/A4/E"/>
</dbReference>
<gene>
    <name evidence="11" type="ORF">scyTo_0016786</name>
</gene>
<evidence type="ECO:0000256" key="1">
    <source>
        <dbReference type="ARBA" id="ARBA00008788"/>
    </source>
</evidence>
<accession>A0A401PYC4</accession>
<dbReference type="GO" id="GO:0034362">
    <property type="term" value="C:low-density lipoprotein particle"/>
    <property type="evidence" value="ECO:0007669"/>
    <property type="project" value="TreeGrafter"/>
</dbReference>
<keyword evidence="7" id="KW-0445">Lipid transport</keyword>
<dbReference type="GO" id="GO:0120020">
    <property type="term" value="F:cholesterol transfer activity"/>
    <property type="evidence" value="ECO:0007669"/>
    <property type="project" value="TreeGrafter"/>
</dbReference>
<dbReference type="GO" id="GO:0033700">
    <property type="term" value="P:phospholipid efflux"/>
    <property type="evidence" value="ECO:0007669"/>
    <property type="project" value="TreeGrafter"/>
</dbReference>
<dbReference type="GO" id="GO:0042157">
    <property type="term" value="P:lipoprotein metabolic process"/>
    <property type="evidence" value="ECO:0007669"/>
    <property type="project" value="InterPro"/>
</dbReference>
<keyword evidence="3" id="KW-0813">Transport</keyword>
<comment type="subunit">
    <text evidence="2">Homodimer.</text>
</comment>
<sequence>MPIPLLLTQSRLPAFLRAANLRRFAIEPKAPNTMKLISIVLALTVLTGSQAFTFPWQQEHRTRFEEAKAAFWDYISQATDIAQEKIDTIKQSELGAEINDRILQSMDKANLYALEFSNVMNPLAQDLVDKLNTNAEMMRQQIVQNLRDVNHNISPYAEQLNEKINLGLQNLRETLSEQVDLNAGTIRRDLSAGVEELQEMVQLSMETFREKTAPYSEEIQSKVNQGIEQFRQGLIPFVSELQVKIVQKAQELQKNLVPYAEDLSDTLQNYDQQVRERLNSVWDNTEEEV</sequence>
<protein>
    <recommendedName>
        <fullName evidence="9">Apolipoprotein A-IV</fullName>
    </recommendedName>
    <alternativeName>
        <fullName evidence="10">Apolipoprotein A4</fullName>
    </alternativeName>
</protein>
<evidence type="ECO:0000256" key="5">
    <source>
        <dbReference type="ARBA" id="ARBA00022729"/>
    </source>
</evidence>
<dbReference type="InterPro" id="IPR000074">
    <property type="entry name" value="ApoA_E"/>
</dbReference>
<dbReference type="EMBL" id="BFAA01010387">
    <property type="protein sequence ID" value="GCB78108.1"/>
    <property type="molecule type" value="Genomic_DNA"/>
</dbReference>
<comment type="caution">
    <text evidence="11">The sequence shown here is derived from an EMBL/GenBank/DDBJ whole genome shotgun (WGS) entry which is preliminary data.</text>
</comment>
<keyword evidence="6" id="KW-0677">Repeat</keyword>
<evidence type="ECO:0000256" key="10">
    <source>
        <dbReference type="ARBA" id="ARBA00042591"/>
    </source>
</evidence>
<dbReference type="GO" id="GO:0033344">
    <property type="term" value="P:cholesterol efflux"/>
    <property type="evidence" value="ECO:0007669"/>
    <property type="project" value="TreeGrafter"/>
</dbReference>
<dbReference type="GO" id="GO:0008203">
    <property type="term" value="P:cholesterol metabolic process"/>
    <property type="evidence" value="ECO:0007669"/>
    <property type="project" value="TreeGrafter"/>
</dbReference>
<dbReference type="GO" id="GO:0055090">
    <property type="term" value="P:acylglycerol homeostasis"/>
    <property type="evidence" value="ECO:0007669"/>
    <property type="project" value="TreeGrafter"/>
</dbReference>
<dbReference type="PANTHER" id="PTHR18976">
    <property type="entry name" value="APOLIPOPROTEIN"/>
    <property type="match status" value="1"/>
</dbReference>
<dbReference type="GO" id="GO:0042627">
    <property type="term" value="C:chylomicron"/>
    <property type="evidence" value="ECO:0007669"/>
    <property type="project" value="UniProtKB-KW"/>
</dbReference>
<dbReference type="Proteomes" id="UP000288216">
    <property type="component" value="Unassembled WGS sequence"/>
</dbReference>
<dbReference type="Gene3D" id="6.10.250.2890">
    <property type="match status" value="1"/>
</dbReference>
<name>A0A401PYC4_SCYTO</name>
<comment type="similarity">
    <text evidence="1">Belongs to the apolipoprotein A1/A4/E family.</text>
</comment>
<dbReference type="GO" id="GO:1903561">
    <property type="term" value="C:extracellular vesicle"/>
    <property type="evidence" value="ECO:0007669"/>
    <property type="project" value="TreeGrafter"/>
</dbReference>
<proteinExistence type="inferred from homology"/>
<evidence type="ECO:0000256" key="7">
    <source>
        <dbReference type="ARBA" id="ARBA00023055"/>
    </source>
</evidence>
<evidence type="ECO:0000256" key="9">
    <source>
        <dbReference type="ARBA" id="ARBA00041197"/>
    </source>
</evidence>
<evidence type="ECO:0000313" key="11">
    <source>
        <dbReference type="EMBL" id="GCB78108.1"/>
    </source>
</evidence>
<keyword evidence="5" id="KW-0732">Signal</keyword>
<evidence type="ECO:0000256" key="3">
    <source>
        <dbReference type="ARBA" id="ARBA00022448"/>
    </source>
</evidence>
<dbReference type="GO" id="GO:0034364">
    <property type="term" value="C:high-density lipoprotein particle"/>
    <property type="evidence" value="ECO:0007669"/>
    <property type="project" value="TreeGrafter"/>
</dbReference>
<dbReference type="AlphaFoldDB" id="A0A401PYC4"/>
<organism evidence="11 12">
    <name type="scientific">Scyliorhinus torazame</name>
    <name type="common">Cloudy catshark</name>
    <name type="synonym">Catulus torazame</name>
    <dbReference type="NCBI Taxonomy" id="75743"/>
    <lineage>
        <taxon>Eukaryota</taxon>
        <taxon>Metazoa</taxon>
        <taxon>Chordata</taxon>
        <taxon>Craniata</taxon>
        <taxon>Vertebrata</taxon>
        <taxon>Chondrichthyes</taxon>
        <taxon>Elasmobranchii</taxon>
        <taxon>Galeomorphii</taxon>
        <taxon>Galeoidea</taxon>
        <taxon>Carcharhiniformes</taxon>
        <taxon>Scyliorhinidae</taxon>
        <taxon>Scyliorhinus</taxon>
    </lineage>
</organism>
<dbReference type="PANTHER" id="PTHR18976:SF1">
    <property type="entry name" value="APOLIPOPROTEIN A-IV"/>
    <property type="match status" value="1"/>
</dbReference>
<evidence type="ECO:0000256" key="2">
    <source>
        <dbReference type="ARBA" id="ARBA00011738"/>
    </source>
</evidence>
<keyword evidence="4" id="KW-0162">Chylomicron</keyword>
<evidence type="ECO:0000256" key="4">
    <source>
        <dbReference type="ARBA" id="ARBA00022513"/>
    </source>
</evidence>
<reference evidence="11 12" key="1">
    <citation type="journal article" date="2018" name="Nat. Ecol. Evol.">
        <title>Shark genomes provide insights into elasmobranch evolution and the origin of vertebrates.</title>
        <authorList>
            <person name="Hara Y"/>
            <person name="Yamaguchi K"/>
            <person name="Onimaru K"/>
            <person name="Kadota M"/>
            <person name="Koyanagi M"/>
            <person name="Keeley SD"/>
            <person name="Tatsumi K"/>
            <person name="Tanaka K"/>
            <person name="Motone F"/>
            <person name="Kageyama Y"/>
            <person name="Nozu R"/>
            <person name="Adachi N"/>
            <person name="Nishimura O"/>
            <person name="Nakagawa R"/>
            <person name="Tanegashima C"/>
            <person name="Kiyatake I"/>
            <person name="Matsumoto R"/>
            <person name="Murakumo K"/>
            <person name="Nishida K"/>
            <person name="Terakita A"/>
            <person name="Kuratani S"/>
            <person name="Sato K"/>
            <person name="Hyodo S Kuraku.S."/>
        </authorList>
    </citation>
    <scope>NUCLEOTIDE SEQUENCE [LARGE SCALE GENOMIC DNA]</scope>
</reference>
<evidence type="ECO:0000256" key="6">
    <source>
        <dbReference type="ARBA" id="ARBA00022737"/>
    </source>
</evidence>
<dbReference type="STRING" id="75743.A0A401PYC4"/>
<comment type="function">
    <text evidence="8">May have a role in chylomicrons and VLDL secretion and catabolism. Required for efficient activation of lipoprotein lipase by ApoC-II; potent activator of LCAT. Apoa-IV is a major component of HDL and chylomicrons.</text>
</comment>
<dbReference type="SUPFAM" id="SSF58113">
    <property type="entry name" value="Apolipoprotein A-I"/>
    <property type="match status" value="1"/>
</dbReference>
<keyword evidence="12" id="KW-1185">Reference proteome</keyword>
<dbReference type="OrthoDB" id="9048614at2759"/>
<evidence type="ECO:0000256" key="8">
    <source>
        <dbReference type="ARBA" id="ARBA00037735"/>
    </source>
</evidence>
<dbReference type="OMA" id="NILWQEP"/>
<dbReference type="Gene3D" id="1.20.120.20">
    <property type="entry name" value="Apolipoprotein"/>
    <property type="match status" value="1"/>
</dbReference>
<dbReference type="Pfam" id="PF01442">
    <property type="entry name" value="Apolipoprotein"/>
    <property type="match status" value="1"/>
</dbReference>